<sequence length="250" mass="29358">MLMFFQIMVWTMAAALILYVYASWRYEAKVKEKMFAIRKTWYLLFVLGSMVYWTYDPESLFSAWRQYLIVAVCFALIDAFIFLSAYIKKLAGNELETDTREILEENNEMLHSYLEKLKTYQYLLKNEPIHVYYGSTEAYAEGISRLLAAYAEKMNVTASLCDYSAQSDKDRLTEHMPDAADVQSRLNRKDVYYDQKGRLVLIPFTVQDRHYVIKLTSETLLTEFDYLLFTSLTSIYDLMLPIEEEEEGDG</sequence>
<dbReference type="RefSeq" id="WP_060962999.1">
    <property type="nucleotide sequence ID" value="NZ_CP025001.1"/>
</dbReference>
<feature type="transmembrane region" description="Helical" evidence="1">
    <location>
        <begin position="67"/>
        <end position="87"/>
    </location>
</feature>
<dbReference type="Gene3D" id="3.30.70.2720">
    <property type="match status" value="1"/>
</dbReference>
<protein>
    <submittedName>
        <fullName evidence="2">Type II toxin-antitoxin system SpoIISA family toxin</fullName>
    </submittedName>
</protein>
<dbReference type="InterPro" id="IPR025940">
    <property type="entry name" value="SpoIISA_toxin"/>
</dbReference>
<evidence type="ECO:0000313" key="2">
    <source>
        <dbReference type="EMBL" id="AUJ78030.1"/>
    </source>
</evidence>
<name>A0AAI8HQ40_9BACI</name>
<gene>
    <name evidence="2" type="ORF">CWD84_14915</name>
</gene>
<dbReference type="Pfam" id="PF14171">
    <property type="entry name" value="SpoIISA_toxin"/>
    <property type="match status" value="1"/>
</dbReference>
<feature type="transmembrane region" description="Helical" evidence="1">
    <location>
        <begin position="36"/>
        <end position="55"/>
    </location>
</feature>
<keyword evidence="1" id="KW-0472">Membrane</keyword>
<dbReference type="Proteomes" id="UP000234366">
    <property type="component" value="Chromosome"/>
</dbReference>
<dbReference type="EMBL" id="CP025001">
    <property type="protein sequence ID" value="AUJ78030.1"/>
    <property type="molecule type" value="Genomic_DNA"/>
</dbReference>
<feature type="transmembrane region" description="Helical" evidence="1">
    <location>
        <begin position="6"/>
        <end position="24"/>
    </location>
</feature>
<dbReference type="KEGG" id="bsia:CWD84_14915"/>
<accession>A0AAI8HQ40</accession>
<keyword evidence="3" id="KW-1185">Reference proteome</keyword>
<dbReference type="GO" id="GO:0016020">
    <property type="term" value="C:membrane"/>
    <property type="evidence" value="ECO:0007669"/>
    <property type="project" value="InterPro"/>
</dbReference>
<evidence type="ECO:0000256" key="1">
    <source>
        <dbReference type="SAM" id="Phobius"/>
    </source>
</evidence>
<proteinExistence type="predicted"/>
<reference evidence="2 3" key="1">
    <citation type="submission" date="2017-11" db="EMBL/GenBank/DDBJ databases">
        <title>Genome sequence and genome mining of multiple bioactive secondary metabolites from a deep sea-derived Bacillus siamensis SCSIO 05746.</title>
        <authorList>
            <person name="Pan H.-Q."/>
            <person name="Ju J.-H."/>
        </authorList>
    </citation>
    <scope>NUCLEOTIDE SEQUENCE [LARGE SCALE GENOMIC DNA]</scope>
    <source>
        <strain evidence="2 3">SCSIO 05746</strain>
    </source>
</reference>
<dbReference type="AlphaFoldDB" id="A0AAI8HQ40"/>
<dbReference type="Gene3D" id="1.20.5.460">
    <property type="entry name" value="Single helix bin"/>
    <property type="match status" value="1"/>
</dbReference>
<keyword evidence="1" id="KW-0812">Transmembrane</keyword>
<keyword evidence="1" id="KW-1133">Transmembrane helix</keyword>
<evidence type="ECO:0000313" key="3">
    <source>
        <dbReference type="Proteomes" id="UP000234366"/>
    </source>
</evidence>
<organism evidence="2 3">
    <name type="scientific">Bacillus siamensis</name>
    <dbReference type="NCBI Taxonomy" id="659243"/>
    <lineage>
        <taxon>Bacteria</taxon>
        <taxon>Bacillati</taxon>
        <taxon>Bacillota</taxon>
        <taxon>Bacilli</taxon>
        <taxon>Bacillales</taxon>
        <taxon>Bacillaceae</taxon>
        <taxon>Bacillus</taxon>
        <taxon>Bacillus amyloliquefaciens group</taxon>
    </lineage>
</organism>